<dbReference type="AlphaFoldDB" id="A0A9N9H836"/>
<accession>A0A9N9H836</accession>
<name>A0A9N9H836_9GLOM</name>
<protein>
    <submittedName>
        <fullName evidence="1">13529_t:CDS:1</fullName>
    </submittedName>
</protein>
<proteinExistence type="predicted"/>
<organism evidence="1 2">
    <name type="scientific">Cetraspora pellucida</name>
    <dbReference type="NCBI Taxonomy" id="1433469"/>
    <lineage>
        <taxon>Eukaryota</taxon>
        <taxon>Fungi</taxon>
        <taxon>Fungi incertae sedis</taxon>
        <taxon>Mucoromycota</taxon>
        <taxon>Glomeromycotina</taxon>
        <taxon>Glomeromycetes</taxon>
        <taxon>Diversisporales</taxon>
        <taxon>Gigasporaceae</taxon>
        <taxon>Cetraspora</taxon>
    </lineage>
</organism>
<reference evidence="1" key="1">
    <citation type="submission" date="2021-06" db="EMBL/GenBank/DDBJ databases">
        <authorList>
            <person name="Kallberg Y."/>
            <person name="Tangrot J."/>
            <person name="Rosling A."/>
        </authorList>
    </citation>
    <scope>NUCLEOTIDE SEQUENCE</scope>
    <source>
        <strain evidence="1">FL966</strain>
    </source>
</reference>
<sequence length="45" mass="5223">MTYLKNNNAILNFISFIVAYRRGYSAEIKARMNMLHDGVVGQSWE</sequence>
<gene>
    <name evidence="1" type="ORF">CPELLU_LOCUS9560</name>
</gene>
<dbReference type="Proteomes" id="UP000789759">
    <property type="component" value="Unassembled WGS sequence"/>
</dbReference>
<keyword evidence="2" id="KW-1185">Reference proteome</keyword>
<dbReference type="EMBL" id="CAJVQA010007371">
    <property type="protein sequence ID" value="CAG8655726.1"/>
    <property type="molecule type" value="Genomic_DNA"/>
</dbReference>
<evidence type="ECO:0000313" key="2">
    <source>
        <dbReference type="Proteomes" id="UP000789759"/>
    </source>
</evidence>
<comment type="caution">
    <text evidence="1">The sequence shown here is derived from an EMBL/GenBank/DDBJ whole genome shotgun (WGS) entry which is preliminary data.</text>
</comment>
<evidence type="ECO:0000313" key="1">
    <source>
        <dbReference type="EMBL" id="CAG8655726.1"/>
    </source>
</evidence>